<dbReference type="Proteomes" id="UP000186819">
    <property type="component" value="Unassembled WGS sequence"/>
</dbReference>
<dbReference type="AlphaFoldDB" id="A0A1N6SDD1"/>
<dbReference type="EMBL" id="FTMD01000004">
    <property type="protein sequence ID" value="SIQ38982.1"/>
    <property type="molecule type" value="Genomic_DNA"/>
</dbReference>
<dbReference type="STRING" id="34027.SAMN05421829_10442"/>
<sequence>MKFSETEFFGQLLSVVAGSVLLVMTCAFISIPATLARAPGAVAAIPVAVHLT</sequence>
<reference evidence="3" key="1">
    <citation type="submission" date="2017-01" db="EMBL/GenBank/DDBJ databases">
        <authorList>
            <person name="Varghese N."/>
            <person name="Submissions S."/>
        </authorList>
    </citation>
    <scope>NUCLEOTIDE SEQUENCE [LARGE SCALE GENOMIC DNA]</scope>
    <source>
        <strain evidence="3">ATCC 51758</strain>
    </source>
</reference>
<gene>
    <name evidence="2" type="ORF">SAMN05421829_10442</name>
</gene>
<evidence type="ECO:0000313" key="2">
    <source>
        <dbReference type="EMBL" id="SIQ38982.1"/>
    </source>
</evidence>
<accession>A0A1N6SDD1</accession>
<feature type="transmembrane region" description="Helical" evidence="1">
    <location>
        <begin position="12"/>
        <end position="31"/>
    </location>
</feature>
<keyword evidence="3" id="KW-1185">Reference proteome</keyword>
<evidence type="ECO:0000313" key="3">
    <source>
        <dbReference type="Proteomes" id="UP000186819"/>
    </source>
</evidence>
<name>A0A1N6SDD1_9RHOO</name>
<keyword evidence="1" id="KW-1133">Transmembrane helix</keyword>
<proteinExistence type="predicted"/>
<evidence type="ECO:0000256" key="1">
    <source>
        <dbReference type="SAM" id="Phobius"/>
    </source>
</evidence>
<organism evidence="2 3">
    <name type="scientific">Aromatoleum tolulyticum</name>
    <dbReference type="NCBI Taxonomy" id="34027"/>
    <lineage>
        <taxon>Bacteria</taxon>
        <taxon>Pseudomonadati</taxon>
        <taxon>Pseudomonadota</taxon>
        <taxon>Betaproteobacteria</taxon>
        <taxon>Rhodocyclales</taxon>
        <taxon>Rhodocyclaceae</taxon>
        <taxon>Aromatoleum</taxon>
    </lineage>
</organism>
<keyword evidence="1" id="KW-0472">Membrane</keyword>
<dbReference type="RefSeq" id="WP_170879063.1">
    <property type="nucleotide sequence ID" value="NZ_FTMD01000004.1"/>
</dbReference>
<keyword evidence="1" id="KW-0812">Transmembrane</keyword>
<protein>
    <submittedName>
        <fullName evidence="2">Uncharacterized protein</fullName>
    </submittedName>
</protein>